<comment type="caution">
    <text evidence="1">The sequence shown here is derived from an EMBL/GenBank/DDBJ whole genome shotgun (WGS) entry which is preliminary data.</text>
</comment>
<proteinExistence type="predicted"/>
<accession>A0A969WBA6</accession>
<organism evidence="1 2">
    <name type="scientific">Solimonas marina</name>
    <dbReference type="NCBI Taxonomy" id="2714601"/>
    <lineage>
        <taxon>Bacteria</taxon>
        <taxon>Pseudomonadati</taxon>
        <taxon>Pseudomonadota</taxon>
        <taxon>Gammaproteobacteria</taxon>
        <taxon>Nevskiales</taxon>
        <taxon>Nevskiaceae</taxon>
        <taxon>Solimonas</taxon>
    </lineage>
</organism>
<reference evidence="1" key="1">
    <citation type="submission" date="2020-03" db="EMBL/GenBank/DDBJ databases">
        <title>Solimonas marina sp. nov., isolated from deep seawater of the Pacific Ocean.</title>
        <authorList>
            <person name="Liu X."/>
            <person name="Lai Q."/>
            <person name="Sun F."/>
            <person name="Gai Y."/>
            <person name="Li G."/>
            <person name="Shao Z."/>
        </authorList>
    </citation>
    <scope>NUCLEOTIDE SEQUENCE</scope>
    <source>
        <strain evidence="1">C16B3</strain>
    </source>
</reference>
<evidence type="ECO:0000313" key="2">
    <source>
        <dbReference type="Proteomes" id="UP000653472"/>
    </source>
</evidence>
<evidence type="ECO:0000313" key="1">
    <source>
        <dbReference type="EMBL" id="NKF22321.1"/>
    </source>
</evidence>
<gene>
    <name evidence="1" type="ORF">G7Y82_08315</name>
</gene>
<dbReference type="EMBL" id="JAAVXB010000003">
    <property type="protein sequence ID" value="NKF22321.1"/>
    <property type="molecule type" value="Genomic_DNA"/>
</dbReference>
<evidence type="ECO:0008006" key="3">
    <source>
        <dbReference type="Google" id="ProtNLM"/>
    </source>
</evidence>
<dbReference type="Proteomes" id="UP000653472">
    <property type="component" value="Unassembled WGS sequence"/>
</dbReference>
<protein>
    <recommendedName>
        <fullName evidence="3">DUF3558 domain-containing protein</fullName>
    </recommendedName>
</protein>
<sequence length="177" mass="18423">MFAAAMPLVVFAAPAPSIDACALLDAAQIGKVIGLPVSAGSRHDAGIENNGAWSSSCVWKLSAGADSTRRGFVILNAMQWPVGSGRAHEFLDSFRDAAAQGVLSATPSPRAIGDEALWWGDGLAVRRGDVSFGISVHVSNPSMNTPGAAEQRLAPLILRTLDRRQALSSGSSKPTRS</sequence>
<keyword evidence="2" id="KW-1185">Reference proteome</keyword>
<dbReference type="AlphaFoldDB" id="A0A969WBA6"/>
<name>A0A969WBA6_9GAMM</name>